<dbReference type="InterPro" id="IPR046791">
    <property type="entry name" value="Polycystin_dom"/>
</dbReference>
<feature type="transmembrane region" description="Helical" evidence="7">
    <location>
        <begin position="401"/>
        <end position="418"/>
    </location>
</feature>
<accession>A0AAE0BKY5</accession>
<evidence type="ECO:0000259" key="9">
    <source>
        <dbReference type="Pfam" id="PF20519"/>
    </source>
</evidence>
<keyword evidence="11" id="KW-1185">Reference proteome</keyword>
<evidence type="ECO:0000256" key="1">
    <source>
        <dbReference type="ARBA" id="ARBA00004141"/>
    </source>
</evidence>
<evidence type="ECO:0000256" key="4">
    <source>
        <dbReference type="ARBA" id="ARBA00022989"/>
    </source>
</evidence>
<dbReference type="InterPro" id="IPR051223">
    <property type="entry name" value="Polycystin"/>
</dbReference>
<dbReference type="InterPro" id="IPR013122">
    <property type="entry name" value="PKD1_2_channel"/>
</dbReference>
<dbReference type="AlphaFoldDB" id="A0AAE0BKY5"/>
<proteinExistence type="inferred from homology"/>
<organism evidence="10 11">
    <name type="scientific">Cymbomonas tetramitiformis</name>
    <dbReference type="NCBI Taxonomy" id="36881"/>
    <lineage>
        <taxon>Eukaryota</taxon>
        <taxon>Viridiplantae</taxon>
        <taxon>Chlorophyta</taxon>
        <taxon>Pyramimonadophyceae</taxon>
        <taxon>Pyramimonadales</taxon>
        <taxon>Pyramimonadaceae</taxon>
        <taxon>Cymbomonas</taxon>
    </lineage>
</organism>
<sequence length="744" mass="84655">MPNPKRNSRALQSTTMSSYFPRSLYESYPECFLTLLVPGHDTVTGFAPIQNNPGGGTPYGFFPYGSENHFYIWVDINLSANRSQQLLQYLQDGLYLDANTKALTVQIITYNAELHYFCNTQLDFSFATENGGVIRIVSKIQTVNFEMYDTTMSQFRGALEVIYVVCVFVAAYIELKDLVMTKLETGSFKSYFGSYWNYFDLTSIALNLTVVFSWMITYFQYVRTKGSREPLLTSQTHLRHRLGWANQVHRVRSIRTVAASDGVSMRKAGHRSRRITGSASTRDEHPHGGPHERGTRSPGACDLKPAMTSFTMKPQYHVYTSLTNEARWLKLNENENGKSEEFDRVLDTFNEMNFLTDFQVTYMMLNGLNSFFFIIRLLKVCDFQPRMGILTRTIAMAASDLYHFFLLLLLIFMGYSITGHLVFGTTLKQFSRLLDSGYTLFNLMVFGDNSMAQDLFLLIESHGTAMGIVALSFYASYAMLVVLILLNFLLAIIVDAFTCIKESIKETTSLHEEIYQYTQNAVRQNIMKSQIADEIIVDALDDMQRAAEVHIQDLQGGAPESSSMKVGTPVEHEDEDFWENKFLLHNSDGRSMKFSGAKVRKTLELSSKLCHELSPGSQKSAARDTVVDISAKYTVDFCHSMAKTVMQAFGMNKLNAKWKHDKVNRVDDEQRRDMMKMHDLLKMMQMKSIESDAKLDALQQQLKDSLHANKVLDEALDDAKYILGMDLYQVPLDGEYATECQGIM</sequence>
<gene>
    <name evidence="10" type="ORF">CYMTET_52123</name>
</gene>
<dbReference type="PANTHER" id="PTHR10877">
    <property type="entry name" value="POLYCYSTIN FAMILY MEMBER"/>
    <property type="match status" value="1"/>
</dbReference>
<protein>
    <submittedName>
        <fullName evidence="10">Uncharacterized protein</fullName>
    </submittedName>
</protein>
<evidence type="ECO:0000313" key="10">
    <source>
        <dbReference type="EMBL" id="KAK3237828.1"/>
    </source>
</evidence>
<evidence type="ECO:0000256" key="2">
    <source>
        <dbReference type="ARBA" id="ARBA00007200"/>
    </source>
</evidence>
<dbReference type="EMBL" id="LGRX02034427">
    <property type="protein sequence ID" value="KAK3237828.1"/>
    <property type="molecule type" value="Genomic_DNA"/>
</dbReference>
<feature type="transmembrane region" description="Helical" evidence="7">
    <location>
        <begin position="157"/>
        <end position="175"/>
    </location>
</feature>
<feature type="domain" description="Polycystin" evidence="9">
    <location>
        <begin position="71"/>
        <end position="143"/>
    </location>
</feature>
<evidence type="ECO:0000256" key="3">
    <source>
        <dbReference type="ARBA" id="ARBA00022692"/>
    </source>
</evidence>
<evidence type="ECO:0000256" key="7">
    <source>
        <dbReference type="SAM" id="Phobius"/>
    </source>
</evidence>
<dbReference type="GO" id="GO:0016020">
    <property type="term" value="C:membrane"/>
    <property type="evidence" value="ECO:0007669"/>
    <property type="project" value="UniProtKB-SubCell"/>
</dbReference>
<comment type="subcellular location">
    <subcellularLocation>
        <location evidence="1">Membrane</location>
        <topology evidence="1">Multi-pass membrane protein</topology>
    </subcellularLocation>
</comment>
<dbReference type="Proteomes" id="UP001190700">
    <property type="component" value="Unassembled WGS sequence"/>
</dbReference>
<evidence type="ECO:0000256" key="6">
    <source>
        <dbReference type="SAM" id="MobiDB-lite"/>
    </source>
</evidence>
<keyword evidence="3 7" id="KW-0812">Transmembrane</keyword>
<dbReference type="Gene3D" id="1.10.287.70">
    <property type="match status" value="1"/>
</dbReference>
<reference evidence="10 11" key="1">
    <citation type="journal article" date="2015" name="Genome Biol. Evol.">
        <title>Comparative Genomics of a Bacterivorous Green Alga Reveals Evolutionary Causalities and Consequences of Phago-Mixotrophic Mode of Nutrition.</title>
        <authorList>
            <person name="Burns J.A."/>
            <person name="Paasch A."/>
            <person name="Narechania A."/>
            <person name="Kim E."/>
        </authorList>
    </citation>
    <scope>NUCLEOTIDE SEQUENCE [LARGE SCALE GENOMIC DNA]</scope>
    <source>
        <strain evidence="10 11">PLY_AMNH</strain>
    </source>
</reference>
<comment type="similarity">
    <text evidence="2">Belongs to the polycystin family.</text>
</comment>
<feature type="transmembrane region" description="Helical" evidence="7">
    <location>
        <begin position="195"/>
        <end position="219"/>
    </location>
</feature>
<dbReference type="Pfam" id="PF08016">
    <property type="entry name" value="PKD_channel"/>
    <property type="match status" value="1"/>
</dbReference>
<evidence type="ECO:0000256" key="5">
    <source>
        <dbReference type="ARBA" id="ARBA00023136"/>
    </source>
</evidence>
<comment type="caution">
    <text evidence="10">The sequence shown here is derived from an EMBL/GenBank/DDBJ whole genome shotgun (WGS) entry which is preliminary data.</text>
</comment>
<feature type="domain" description="Polycystin cation channel PKD1/PKD2" evidence="8">
    <location>
        <begin position="347"/>
        <end position="498"/>
    </location>
</feature>
<feature type="compositionally biased region" description="Basic and acidic residues" evidence="6">
    <location>
        <begin position="281"/>
        <end position="295"/>
    </location>
</feature>
<keyword evidence="5 7" id="KW-0472">Membrane</keyword>
<evidence type="ECO:0000313" key="11">
    <source>
        <dbReference type="Proteomes" id="UP001190700"/>
    </source>
</evidence>
<evidence type="ECO:0000259" key="8">
    <source>
        <dbReference type="Pfam" id="PF08016"/>
    </source>
</evidence>
<feature type="transmembrane region" description="Helical" evidence="7">
    <location>
        <begin position="471"/>
        <end position="494"/>
    </location>
</feature>
<name>A0AAE0BKY5_9CHLO</name>
<dbReference type="PANTHER" id="PTHR10877:SF183">
    <property type="entry name" value="AT14535P-RELATED"/>
    <property type="match status" value="1"/>
</dbReference>
<feature type="region of interest" description="Disordered" evidence="6">
    <location>
        <begin position="267"/>
        <end position="300"/>
    </location>
</feature>
<keyword evidence="4 7" id="KW-1133">Transmembrane helix</keyword>
<dbReference type="Pfam" id="PF20519">
    <property type="entry name" value="Polycystin_dom"/>
    <property type="match status" value="1"/>
</dbReference>